<feature type="domain" description="MIP18 family-like" evidence="2">
    <location>
        <begin position="4"/>
        <end position="82"/>
    </location>
</feature>
<dbReference type="PANTHER" id="PTHR42831">
    <property type="entry name" value="FE-S PROTEIN MATURATION AUXILIARY FACTOR YITW"/>
    <property type="match status" value="1"/>
</dbReference>
<dbReference type="EMBL" id="UINC01007258">
    <property type="protein sequence ID" value="SVA32317.1"/>
    <property type="molecule type" value="Genomic_DNA"/>
</dbReference>
<evidence type="ECO:0000313" key="3">
    <source>
        <dbReference type="EMBL" id="SVA32317.1"/>
    </source>
</evidence>
<gene>
    <name evidence="3" type="ORF">METZ01_LOCUS85171</name>
</gene>
<name>A0A381UY63_9ZZZZ</name>
<dbReference type="InterPro" id="IPR002744">
    <property type="entry name" value="MIP18-like"/>
</dbReference>
<feature type="compositionally biased region" description="Basic and acidic residues" evidence="1">
    <location>
        <begin position="111"/>
        <end position="120"/>
    </location>
</feature>
<organism evidence="3">
    <name type="scientific">marine metagenome</name>
    <dbReference type="NCBI Taxonomy" id="408172"/>
    <lineage>
        <taxon>unclassified sequences</taxon>
        <taxon>metagenomes</taxon>
        <taxon>ecological metagenomes</taxon>
    </lineage>
</organism>
<evidence type="ECO:0000259" key="2">
    <source>
        <dbReference type="Pfam" id="PF01883"/>
    </source>
</evidence>
<dbReference type="InterPro" id="IPR052339">
    <property type="entry name" value="Fe-S_Maturation_MIP18"/>
</dbReference>
<evidence type="ECO:0000256" key="1">
    <source>
        <dbReference type="SAM" id="MobiDB-lite"/>
    </source>
</evidence>
<proteinExistence type="predicted"/>
<protein>
    <recommendedName>
        <fullName evidence="2">MIP18 family-like domain-containing protein</fullName>
    </recommendedName>
</protein>
<dbReference type="InterPro" id="IPR034904">
    <property type="entry name" value="FSCA_dom_sf"/>
</dbReference>
<dbReference type="Pfam" id="PF01883">
    <property type="entry name" value="FeS_assembly_P"/>
    <property type="match status" value="1"/>
</dbReference>
<dbReference type="Gene3D" id="3.30.300.130">
    <property type="entry name" value="Fe-S cluster assembly (FSCA)"/>
    <property type="match status" value="1"/>
</dbReference>
<dbReference type="AlphaFoldDB" id="A0A381UY63"/>
<dbReference type="SUPFAM" id="SSF117916">
    <property type="entry name" value="Fe-S cluster assembly (FSCA) domain-like"/>
    <property type="match status" value="1"/>
</dbReference>
<reference evidence="3" key="1">
    <citation type="submission" date="2018-05" db="EMBL/GenBank/DDBJ databases">
        <authorList>
            <person name="Lanie J.A."/>
            <person name="Ng W.-L."/>
            <person name="Kazmierczak K.M."/>
            <person name="Andrzejewski T.M."/>
            <person name="Davidsen T.M."/>
            <person name="Wayne K.J."/>
            <person name="Tettelin H."/>
            <person name="Glass J.I."/>
            <person name="Rusch D."/>
            <person name="Podicherti R."/>
            <person name="Tsui H.-C.T."/>
            <person name="Winkler M.E."/>
        </authorList>
    </citation>
    <scope>NUCLEOTIDE SEQUENCE</scope>
</reference>
<sequence>MSLKDNIIEMLKQCVDPEIPVDLWNLGLIYDINLQEAEDNKTDVFITMSLTTPGCGMGQHMANDIKEKISSLDPVKDVDVNVTFDPPWNPEMMSTEARQKLGFNPTPVPKNEPEIKTEWE</sequence>
<feature type="region of interest" description="Disordered" evidence="1">
    <location>
        <begin position="97"/>
        <end position="120"/>
    </location>
</feature>
<dbReference type="PANTHER" id="PTHR42831:SF1">
    <property type="entry name" value="FE-S PROTEIN MATURATION AUXILIARY FACTOR YITW"/>
    <property type="match status" value="1"/>
</dbReference>
<accession>A0A381UY63</accession>